<dbReference type="Pfam" id="PF13193">
    <property type="entry name" value="AMP-binding_C"/>
    <property type="match status" value="1"/>
</dbReference>
<feature type="domain" description="AMP-binding enzyme C-terminal" evidence="2">
    <location>
        <begin position="414"/>
        <end position="489"/>
    </location>
</feature>
<dbReference type="EMBL" id="BOPV01000001">
    <property type="protein sequence ID" value="GIL39134.1"/>
    <property type="molecule type" value="Genomic_DNA"/>
</dbReference>
<protein>
    <submittedName>
        <fullName evidence="3">Long-chain fatty acid--CoA ligase</fullName>
    </submittedName>
</protein>
<dbReference type="InterPro" id="IPR050237">
    <property type="entry name" value="ATP-dep_AMP-bd_enzyme"/>
</dbReference>
<evidence type="ECO:0000259" key="1">
    <source>
        <dbReference type="Pfam" id="PF00501"/>
    </source>
</evidence>
<proteinExistence type="predicted"/>
<dbReference type="PANTHER" id="PTHR43767">
    <property type="entry name" value="LONG-CHAIN-FATTY-ACID--COA LIGASE"/>
    <property type="match status" value="1"/>
</dbReference>
<dbReference type="InterPro" id="IPR020845">
    <property type="entry name" value="AMP-binding_CS"/>
</dbReference>
<dbReference type="PROSITE" id="PS00455">
    <property type="entry name" value="AMP_BINDING"/>
    <property type="match status" value="1"/>
</dbReference>
<dbReference type="Gene3D" id="3.40.50.12780">
    <property type="entry name" value="N-terminal domain of ligase-like"/>
    <property type="match status" value="1"/>
</dbReference>
<feature type="domain" description="AMP-dependent synthetase/ligase" evidence="1">
    <location>
        <begin position="8"/>
        <end position="363"/>
    </location>
</feature>
<accession>A0A8S8X8V0</accession>
<evidence type="ECO:0000313" key="4">
    <source>
        <dbReference type="Proteomes" id="UP000681075"/>
    </source>
</evidence>
<dbReference type="AlphaFoldDB" id="A0A8S8X8V0"/>
<dbReference type="InterPro" id="IPR025110">
    <property type="entry name" value="AMP-bd_C"/>
</dbReference>
<dbReference type="Pfam" id="PF00501">
    <property type="entry name" value="AMP-binding"/>
    <property type="match status" value="1"/>
</dbReference>
<keyword evidence="3" id="KW-0436">Ligase</keyword>
<keyword evidence="4" id="KW-1185">Reference proteome</keyword>
<dbReference type="InterPro" id="IPR045851">
    <property type="entry name" value="AMP-bd_C_sf"/>
</dbReference>
<evidence type="ECO:0000259" key="2">
    <source>
        <dbReference type="Pfam" id="PF13193"/>
    </source>
</evidence>
<organism evidence="3 4">
    <name type="scientific">Roseiterribacter gracilis</name>
    <dbReference type="NCBI Taxonomy" id="2812848"/>
    <lineage>
        <taxon>Bacteria</taxon>
        <taxon>Pseudomonadati</taxon>
        <taxon>Pseudomonadota</taxon>
        <taxon>Alphaproteobacteria</taxon>
        <taxon>Rhodospirillales</taxon>
        <taxon>Roseiterribacteraceae</taxon>
        <taxon>Roseiterribacter</taxon>
    </lineage>
</organism>
<evidence type="ECO:0000313" key="3">
    <source>
        <dbReference type="EMBL" id="GIL39134.1"/>
    </source>
</evidence>
<gene>
    <name evidence="3" type="ORF">TMPK1_13710</name>
</gene>
<dbReference type="Gene3D" id="3.30.300.30">
    <property type="match status" value="1"/>
</dbReference>
<dbReference type="PANTHER" id="PTHR43767:SF1">
    <property type="entry name" value="NONRIBOSOMAL PEPTIDE SYNTHASE PES1 (EUROFUNG)-RELATED"/>
    <property type="match status" value="1"/>
</dbReference>
<dbReference type="Proteomes" id="UP000681075">
    <property type="component" value="Unassembled WGS sequence"/>
</dbReference>
<sequence length="511" mass="53569">MQHALGFLERAVSTAGDRAALLQDGLALRYDAFAAAAAALGRQLRALGAAGEGVAVLLPNSAELNVAVHAVWYASAKAVLFNPAYPVHELVPLLGDAAPRIVICSADAAAPLREAATSLGVAYLLTLGMHGEVTLDELSARPHLAPPPAPHPSDVAVLLYTGGTTGIAKGVEHSHASVVAMVEAMQLAWPTRYATETWLNVAPSFHVYGFLMGLMNPVAAAATLIPVARFKPDLVVDALASHRVTVFAGGPASLYGALLAAETFPSADLSSLRVCAAGGAPFPVELLARWQRAVGCAIREAYGMTEMAPITGNQHATLKSGSVGPALPGVELSIVDTELGTHVLGAGAAGEVRVRGAHLFRGYRGRADETAAALRDGWLHTGDIGYLDDDGYLFLVDRKKDLILVGGFNVYPREVEEVLIAHDAVREVAVLGAPDARKGEAVVAFVVLAKDATATVDDLHRHCAERLVTYKVPSRIELLDAVPRTAANKTDRRALRAILGALGALHDKETT</sequence>
<reference evidence="3" key="1">
    <citation type="submission" date="2021-02" db="EMBL/GenBank/DDBJ databases">
        <title>Genome sequence of Rhodospirillales sp. strain TMPK1 isolated from soil.</title>
        <authorList>
            <person name="Nakai R."/>
            <person name="Kusada H."/>
            <person name="Tamaki H."/>
        </authorList>
    </citation>
    <scope>NUCLEOTIDE SEQUENCE</scope>
    <source>
        <strain evidence="3">TMPK1</strain>
    </source>
</reference>
<comment type="caution">
    <text evidence="3">The sequence shown here is derived from an EMBL/GenBank/DDBJ whole genome shotgun (WGS) entry which is preliminary data.</text>
</comment>
<dbReference type="InterPro" id="IPR000873">
    <property type="entry name" value="AMP-dep_synth/lig_dom"/>
</dbReference>
<name>A0A8S8X8V0_9PROT</name>
<dbReference type="InterPro" id="IPR042099">
    <property type="entry name" value="ANL_N_sf"/>
</dbReference>
<dbReference type="GO" id="GO:0016878">
    <property type="term" value="F:acid-thiol ligase activity"/>
    <property type="evidence" value="ECO:0007669"/>
    <property type="project" value="UniProtKB-ARBA"/>
</dbReference>
<dbReference type="SUPFAM" id="SSF56801">
    <property type="entry name" value="Acetyl-CoA synthetase-like"/>
    <property type="match status" value="1"/>
</dbReference>